<evidence type="ECO:0000259" key="13">
    <source>
        <dbReference type="PROSITE" id="PS50958"/>
    </source>
</evidence>
<comment type="subunit">
    <text evidence="3 12">Monomer.</text>
</comment>
<evidence type="ECO:0000256" key="10">
    <source>
        <dbReference type="ARBA" id="ARBA00023211"/>
    </source>
</evidence>
<keyword evidence="12" id="KW-0732">Signal</keyword>
<keyword evidence="11" id="KW-0456">Lyase</keyword>
<dbReference type="Pfam" id="PF09412">
    <property type="entry name" value="XendoU"/>
    <property type="match status" value="1"/>
</dbReference>
<feature type="domain" description="EndoU" evidence="14">
    <location>
        <begin position="1"/>
        <end position="251"/>
    </location>
</feature>
<keyword evidence="9" id="KW-1015">Disulfide bond</keyword>
<feature type="domain" description="SMB" evidence="13">
    <location>
        <begin position="22"/>
        <end position="63"/>
    </location>
</feature>
<keyword evidence="7 12" id="KW-0378">Hydrolase</keyword>
<keyword evidence="5 12" id="KW-0479">Metal-binding</keyword>
<dbReference type="GO" id="GO:0004521">
    <property type="term" value="F:RNA endonuclease activity"/>
    <property type="evidence" value="ECO:0007669"/>
    <property type="project" value="UniProtKB-UniRule"/>
</dbReference>
<dbReference type="InterPro" id="IPR001212">
    <property type="entry name" value="Somatomedin_B_dom"/>
</dbReference>
<evidence type="ECO:0000256" key="4">
    <source>
        <dbReference type="ARBA" id="ARBA00022722"/>
    </source>
</evidence>
<evidence type="ECO:0000313" key="15">
    <source>
        <dbReference type="EMBL" id="KAB7500226.1"/>
    </source>
</evidence>
<dbReference type="PROSITE" id="PS51959">
    <property type="entry name" value="ENDOU"/>
    <property type="match status" value="1"/>
</dbReference>
<keyword evidence="4 12" id="KW-0540">Nuclease</keyword>
<keyword evidence="8 12" id="KW-0694">RNA-binding</keyword>
<name>A0A5N5T1B7_9CRUS</name>
<dbReference type="SMART" id="SM00201">
    <property type="entry name" value="SO"/>
    <property type="match status" value="2"/>
</dbReference>
<dbReference type="EMBL" id="SEYY01014720">
    <property type="protein sequence ID" value="KAB7500226.1"/>
    <property type="molecule type" value="Genomic_DNA"/>
</dbReference>
<dbReference type="InterPro" id="IPR037227">
    <property type="entry name" value="EndoU-like"/>
</dbReference>
<dbReference type="PANTHER" id="PTHR12439">
    <property type="entry name" value="PLACENTAL PROTEIN 11-RELATED"/>
    <property type="match status" value="1"/>
</dbReference>
<dbReference type="Proteomes" id="UP000326759">
    <property type="component" value="Unassembled WGS sequence"/>
</dbReference>
<proteinExistence type="inferred from homology"/>
<organism evidence="15 16">
    <name type="scientific">Armadillidium nasatum</name>
    <dbReference type="NCBI Taxonomy" id="96803"/>
    <lineage>
        <taxon>Eukaryota</taxon>
        <taxon>Metazoa</taxon>
        <taxon>Ecdysozoa</taxon>
        <taxon>Arthropoda</taxon>
        <taxon>Crustacea</taxon>
        <taxon>Multicrustacea</taxon>
        <taxon>Malacostraca</taxon>
        <taxon>Eumalacostraca</taxon>
        <taxon>Peracarida</taxon>
        <taxon>Isopoda</taxon>
        <taxon>Oniscidea</taxon>
        <taxon>Crinocheta</taxon>
        <taxon>Armadillidiidae</taxon>
        <taxon>Armadillidium</taxon>
    </lineage>
</organism>
<evidence type="ECO:0000256" key="12">
    <source>
        <dbReference type="RuleBase" id="RU367085"/>
    </source>
</evidence>
<dbReference type="SUPFAM" id="SSF90188">
    <property type="entry name" value="Somatomedin B domain"/>
    <property type="match status" value="2"/>
</dbReference>
<dbReference type="InterPro" id="IPR036024">
    <property type="entry name" value="Somatomedin_B-like_dom_sf"/>
</dbReference>
<comment type="caution">
    <text evidence="15">The sequence shown here is derived from an EMBL/GenBank/DDBJ whole genome shotgun (WGS) entry which is preliminary data.</text>
</comment>
<dbReference type="PANTHER" id="PTHR12439:SF42">
    <property type="entry name" value="ENDORIBONUCLEASE-RELATED"/>
    <property type="match status" value="1"/>
</dbReference>
<evidence type="ECO:0000256" key="6">
    <source>
        <dbReference type="ARBA" id="ARBA00022759"/>
    </source>
</evidence>
<evidence type="ECO:0000256" key="11">
    <source>
        <dbReference type="ARBA" id="ARBA00023239"/>
    </source>
</evidence>
<comment type="similarity">
    <text evidence="2 12">Belongs to the ENDOU family.</text>
</comment>
<dbReference type="InterPro" id="IPR039787">
    <property type="entry name" value="ENDOU"/>
</dbReference>
<evidence type="ECO:0000256" key="2">
    <source>
        <dbReference type="ARBA" id="ARBA00010168"/>
    </source>
</evidence>
<dbReference type="InterPro" id="IPR018998">
    <property type="entry name" value="EndoU_C"/>
</dbReference>
<dbReference type="GO" id="GO:0016787">
    <property type="term" value="F:hydrolase activity"/>
    <property type="evidence" value="ECO:0007669"/>
    <property type="project" value="UniProtKB-KW"/>
</dbReference>
<evidence type="ECO:0000256" key="7">
    <source>
        <dbReference type="ARBA" id="ARBA00022801"/>
    </source>
</evidence>
<evidence type="ECO:0000256" key="1">
    <source>
        <dbReference type="ARBA" id="ARBA00001936"/>
    </source>
</evidence>
<comment type="cofactor">
    <cofactor evidence="1 12">
        <name>Mn(2+)</name>
        <dbReference type="ChEBI" id="CHEBI:29035"/>
    </cofactor>
</comment>
<sequence>MKSIIVITFLLAAVLQWTHVVAQSSCSDRCGESGDSSTCWCNNQCEDFSDCCSDYSSLCLSCQDRCGESYSSSKPCQCNSACGNNYDCCDDYSSECGGDLISKSLRDVIDEIWFTRYTRAANAEGSSGFEHSFMGEIDDGIVKGFHNWISFYLEEQAGNIDYKSFIDEEVVSSELDLYMLSFNWDGYVKSTDSIWIGSTPELELAVYTICFYHKPNALCDVSMNGVAYKIQTYQQSYNGGTYVGSAYPDIS</sequence>
<dbReference type="AlphaFoldDB" id="A0A5N5T1B7"/>
<evidence type="ECO:0000256" key="5">
    <source>
        <dbReference type="ARBA" id="ARBA00022723"/>
    </source>
</evidence>
<feature type="domain" description="SMB" evidence="13">
    <location>
        <begin position="65"/>
        <end position="101"/>
    </location>
</feature>
<evidence type="ECO:0000313" key="16">
    <source>
        <dbReference type="Proteomes" id="UP000326759"/>
    </source>
</evidence>
<dbReference type="GO" id="GO:0016829">
    <property type="term" value="F:lyase activity"/>
    <property type="evidence" value="ECO:0007669"/>
    <property type="project" value="UniProtKB-KW"/>
</dbReference>
<reference evidence="15 16" key="1">
    <citation type="journal article" date="2019" name="PLoS Biol.">
        <title>Sex chromosomes control vertical transmission of feminizing Wolbachia symbionts in an isopod.</title>
        <authorList>
            <person name="Becking T."/>
            <person name="Chebbi M.A."/>
            <person name="Giraud I."/>
            <person name="Moumen B."/>
            <person name="Laverre T."/>
            <person name="Caubet Y."/>
            <person name="Peccoud J."/>
            <person name="Gilbert C."/>
            <person name="Cordaux R."/>
        </authorList>
    </citation>
    <scope>NUCLEOTIDE SEQUENCE [LARGE SCALE GENOMIC DNA]</scope>
    <source>
        <strain evidence="15">ANa2</strain>
        <tissue evidence="15">Whole body excluding digestive tract and cuticle</tissue>
    </source>
</reference>
<dbReference type="PROSITE" id="PS50958">
    <property type="entry name" value="SMB_2"/>
    <property type="match status" value="2"/>
</dbReference>
<protein>
    <submittedName>
        <fullName evidence="15">Poly(U)-specific endoribonuclease-like protein</fullName>
    </submittedName>
</protein>
<accession>A0A5N5T1B7</accession>
<evidence type="ECO:0000259" key="14">
    <source>
        <dbReference type="PROSITE" id="PS51959"/>
    </source>
</evidence>
<dbReference type="Gene3D" id="4.10.410.20">
    <property type="match status" value="2"/>
</dbReference>
<keyword evidence="16" id="KW-1185">Reference proteome</keyword>
<evidence type="ECO:0000256" key="3">
    <source>
        <dbReference type="ARBA" id="ARBA00011245"/>
    </source>
</evidence>
<dbReference type="GO" id="GO:0003723">
    <property type="term" value="F:RNA binding"/>
    <property type="evidence" value="ECO:0007669"/>
    <property type="project" value="UniProtKB-UniRule"/>
</dbReference>
<feature type="chain" id="PRO_5026379495" evidence="12">
    <location>
        <begin position="23"/>
        <end position="251"/>
    </location>
</feature>
<dbReference type="OrthoDB" id="430326at2759"/>
<evidence type="ECO:0000256" key="8">
    <source>
        <dbReference type="ARBA" id="ARBA00022884"/>
    </source>
</evidence>
<keyword evidence="10 12" id="KW-0464">Manganese</keyword>
<keyword evidence="6 12" id="KW-0255">Endonuclease</keyword>
<gene>
    <name evidence="15" type="ORF">Anas_12225</name>
</gene>
<dbReference type="GO" id="GO:0046872">
    <property type="term" value="F:metal ion binding"/>
    <property type="evidence" value="ECO:0007669"/>
    <property type="project" value="UniProtKB-UniRule"/>
</dbReference>
<dbReference type="Pfam" id="PF01033">
    <property type="entry name" value="Somatomedin_B"/>
    <property type="match status" value="2"/>
</dbReference>
<feature type="signal peptide" evidence="12">
    <location>
        <begin position="1"/>
        <end position="22"/>
    </location>
</feature>
<dbReference type="CDD" id="cd21159">
    <property type="entry name" value="XendoU"/>
    <property type="match status" value="1"/>
</dbReference>
<dbReference type="SUPFAM" id="SSF142877">
    <property type="entry name" value="EndoU-like"/>
    <property type="match status" value="1"/>
</dbReference>
<evidence type="ECO:0000256" key="9">
    <source>
        <dbReference type="ARBA" id="ARBA00023157"/>
    </source>
</evidence>
<dbReference type="PROSITE" id="PS00524">
    <property type="entry name" value="SMB_1"/>
    <property type="match status" value="2"/>
</dbReference>